<organism evidence="1 2">
    <name type="scientific">Acaulospora morrowiae</name>
    <dbReference type="NCBI Taxonomy" id="94023"/>
    <lineage>
        <taxon>Eukaryota</taxon>
        <taxon>Fungi</taxon>
        <taxon>Fungi incertae sedis</taxon>
        <taxon>Mucoromycota</taxon>
        <taxon>Glomeromycotina</taxon>
        <taxon>Glomeromycetes</taxon>
        <taxon>Diversisporales</taxon>
        <taxon>Acaulosporaceae</taxon>
        <taxon>Acaulospora</taxon>
    </lineage>
</organism>
<evidence type="ECO:0000313" key="1">
    <source>
        <dbReference type="EMBL" id="CAG8528376.1"/>
    </source>
</evidence>
<dbReference type="Gene3D" id="3.30.342.10">
    <property type="entry name" value="DNA Polymerase, chain B, domain 1"/>
    <property type="match status" value="1"/>
</dbReference>
<accession>A0A9N9ACW3</accession>
<protein>
    <submittedName>
        <fullName evidence="1">5725_t:CDS:1</fullName>
    </submittedName>
</protein>
<keyword evidence="2" id="KW-1185">Reference proteome</keyword>
<gene>
    <name evidence="1" type="ORF">AMORRO_LOCUS4549</name>
</gene>
<sequence>MLITEIDDCGSMATIKRALITREDIPFMPVDIEEYNEYINNIPHYVLRLYGYLINGQKAVVTVSGIKVFFDIRVPDNENTKLFESMIKDILVKGKNDEGETVEMTELRIEYVKAFPIRGYHPEKKTYLRIVTTTTKQRSITLAIILNYNLKIGDEHKLETASDDLRAYYRKVAREYRILLSGFKLTIRKADQMKFADVAKELNRKLDLSHYFENTINGLCARFIMYDKKYEPPFTDKIMKITDSDEKYKQVDTYAQNKAKKWLESYIKEINLINEITPKIISNHGYAYKHAYKNTIKTVQFILYQKIGNTYEIFHGEWLSFEDFKVTNTVKRLWENFIEYAKAYTENDNLLVSDKIKESIYSDFEKHLNILIPIIEKYDVFFHKLIYHMRYKEHISIPDKIGQPETMRKKEIITKQPTLSNITKLIKGHLTIF</sequence>
<comment type="caution">
    <text evidence="1">The sequence shown here is derived from an EMBL/GenBank/DDBJ whole genome shotgun (WGS) entry which is preliminary data.</text>
</comment>
<dbReference type="SUPFAM" id="SSF53098">
    <property type="entry name" value="Ribonuclease H-like"/>
    <property type="match status" value="1"/>
</dbReference>
<dbReference type="EMBL" id="CAJVPV010002516">
    <property type="protein sequence ID" value="CAG8528376.1"/>
    <property type="molecule type" value="Genomic_DNA"/>
</dbReference>
<dbReference type="Proteomes" id="UP000789342">
    <property type="component" value="Unassembled WGS sequence"/>
</dbReference>
<dbReference type="InterPro" id="IPR012337">
    <property type="entry name" value="RNaseH-like_sf"/>
</dbReference>
<name>A0A9N9ACW3_9GLOM</name>
<proteinExistence type="predicted"/>
<dbReference type="AlphaFoldDB" id="A0A9N9ACW3"/>
<evidence type="ECO:0000313" key="2">
    <source>
        <dbReference type="Proteomes" id="UP000789342"/>
    </source>
</evidence>
<reference evidence="1" key="1">
    <citation type="submission" date="2021-06" db="EMBL/GenBank/DDBJ databases">
        <authorList>
            <person name="Kallberg Y."/>
            <person name="Tangrot J."/>
            <person name="Rosling A."/>
        </authorList>
    </citation>
    <scope>NUCLEOTIDE SEQUENCE</scope>
    <source>
        <strain evidence="1">CL551</strain>
    </source>
</reference>
<dbReference type="OrthoDB" id="2429935at2759"/>